<evidence type="ECO:0000313" key="2">
    <source>
        <dbReference type="Proteomes" id="UP000887563"/>
    </source>
</evidence>
<proteinExistence type="predicted"/>
<feature type="region of interest" description="Disordered" evidence="1">
    <location>
        <begin position="84"/>
        <end position="125"/>
    </location>
</feature>
<name>A0A914N6M7_MELIC</name>
<protein>
    <submittedName>
        <fullName evidence="3">Uncharacterized protein</fullName>
    </submittedName>
</protein>
<dbReference type="Proteomes" id="UP000887563">
    <property type="component" value="Unplaced"/>
</dbReference>
<keyword evidence="2" id="KW-1185">Reference proteome</keyword>
<feature type="compositionally biased region" description="Basic and acidic residues" evidence="1">
    <location>
        <begin position="13"/>
        <end position="33"/>
    </location>
</feature>
<evidence type="ECO:0000313" key="3">
    <source>
        <dbReference type="WBParaSite" id="Minc3s03526g34096"/>
    </source>
</evidence>
<evidence type="ECO:0000256" key="1">
    <source>
        <dbReference type="SAM" id="MobiDB-lite"/>
    </source>
</evidence>
<organism evidence="2 3">
    <name type="scientific">Meloidogyne incognita</name>
    <name type="common">Southern root-knot nematode worm</name>
    <name type="synonym">Oxyuris incognita</name>
    <dbReference type="NCBI Taxonomy" id="6306"/>
    <lineage>
        <taxon>Eukaryota</taxon>
        <taxon>Metazoa</taxon>
        <taxon>Ecdysozoa</taxon>
        <taxon>Nematoda</taxon>
        <taxon>Chromadorea</taxon>
        <taxon>Rhabditida</taxon>
        <taxon>Tylenchina</taxon>
        <taxon>Tylenchomorpha</taxon>
        <taxon>Tylenchoidea</taxon>
        <taxon>Meloidogynidae</taxon>
        <taxon>Meloidogyninae</taxon>
        <taxon>Meloidogyne</taxon>
        <taxon>Meloidogyne incognita group</taxon>
    </lineage>
</organism>
<feature type="region of interest" description="Disordered" evidence="1">
    <location>
        <begin position="1"/>
        <end position="66"/>
    </location>
</feature>
<dbReference type="WBParaSite" id="Minc3s03526g34096">
    <property type="protein sequence ID" value="Minc3s03526g34096"/>
    <property type="gene ID" value="Minc3s03526g34096"/>
</dbReference>
<feature type="compositionally biased region" description="Basic and acidic residues" evidence="1">
    <location>
        <begin position="41"/>
        <end position="59"/>
    </location>
</feature>
<feature type="compositionally biased region" description="Basic and acidic residues" evidence="1">
    <location>
        <begin position="114"/>
        <end position="124"/>
    </location>
</feature>
<dbReference type="AlphaFoldDB" id="A0A914N6M7"/>
<sequence length="154" mass="18020">MFNDEPEASVQKSEGKFKTKINNKEKMRESNRKFREKIKNKKENLRNVDPKVGDIHSDNNEGTSFVTTQKVDFRNKGKLPIVYEESIRSEEENLSNQGGEESNKDETENYVDEQNQKVVEEPNKIPENCMNQINLNEYPFDLNEKPEDEDEDVC</sequence>
<reference evidence="3" key="1">
    <citation type="submission" date="2022-11" db="UniProtKB">
        <authorList>
            <consortium name="WormBaseParasite"/>
        </authorList>
    </citation>
    <scope>IDENTIFICATION</scope>
</reference>
<accession>A0A914N6M7</accession>